<comment type="similarity">
    <text evidence="1">Belongs to the acetyltransferase family. GNA1 subfamily.</text>
</comment>
<keyword evidence="1 3" id="KW-0808">Transferase</keyword>
<dbReference type="GO" id="GO:0006048">
    <property type="term" value="P:UDP-N-acetylglucosamine biosynthetic process"/>
    <property type="evidence" value="ECO:0007669"/>
    <property type="project" value="UniProtKB-UniRule"/>
</dbReference>
<protein>
    <recommendedName>
        <fullName evidence="1">Glucosamine 6-phosphate N-acetyltransferase</fullName>
        <ecNumber evidence="1">2.3.1.4</ecNumber>
    </recommendedName>
</protein>
<dbReference type="EMBL" id="LGAV01000014">
    <property type="protein sequence ID" value="KOS12431.1"/>
    <property type="molecule type" value="Genomic_DNA"/>
</dbReference>
<dbReference type="CDD" id="cd04301">
    <property type="entry name" value="NAT_SF"/>
    <property type="match status" value="1"/>
</dbReference>
<dbReference type="PROSITE" id="PS51186">
    <property type="entry name" value="GNAT"/>
    <property type="match status" value="1"/>
</dbReference>
<dbReference type="OrthoDB" id="10039976at2759"/>
<evidence type="ECO:0000256" key="1">
    <source>
        <dbReference type="RuleBase" id="RU365086"/>
    </source>
</evidence>
<dbReference type="Proteomes" id="UP000037751">
    <property type="component" value="Unassembled WGS sequence"/>
</dbReference>
<dbReference type="STRING" id="77020.A0A0M8MRY7"/>
<evidence type="ECO:0000313" key="3">
    <source>
        <dbReference type="EMBL" id="KOS12431.1"/>
    </source>
</evidence>
<proteinExistence type="inferred from homology"/>
<dbReference type="AlphaFoldDB" id="A0A0M8MRY7"/>
<accession>A0A0M8MRY7</accession>
<comment type="caution">
    <text evidence="3">The sequence shown here is derived from an EMBL/GenBank/DDBJ whole genome shotgun (WGS) entry which is preliminary data.</text>
</comment>
<dbReference type="SUPFAM" id="SSF55729">
    <property type="entry name" value="Acyl-CoA N-acyltransferases (Nat)"/>
    <property type="match status" value="1"/>
</dbReference>
<dbReference type="GO" id="GO:0004343">
    <property type="term" value="F:glucosamine 6-phosphate N-acetyltransferase activity"/>
    <property type="evidence" value="ECO:0007669"/>
    <property type="project" value="UniProtKB-UniRule"/>
</dbReference>
<comment type="catalytic activity">
    <reaction evidence="1">
        <text>D-glucosamine 6-phosphate + acetyl-CoA = N-acetyl-D-glucosamine 6-phosphate + CoA + H(+)</text>
        <dbReference type="Rhea" id="RHEA:10292"/>
        <dbReference type="ChEBI" id="CHEBI:15378"/>
        <dbReference type="ChEBI" id="CHEBI:57287"/>
        <dbReference type="ChEBI" id="CHEBI:57288"/>
        <dbReference type="ChEBI" id="CHEBI:57513"/>
        <dbReference type="ChEBI" id="CHEBI:58725"/>
        <dbReference type="EC" id="2.3.1.4"/>
    </reaction>
</comment>
<evidence type="ECO:0000259" key="2">
    <source>
        <dbReference type="PROSITE" id="PS51186"/>
    </source>
</evidence>
<dbReference type="UniPathway" id="UPA00113">
    <property type="reaction ID" value="UER00529"/>
</dbReference>
<dbReference type="InterPro" id="IPR039143">
    <property type="entry name" value="GNPNAT1-like"/>
</dbReference>
<dbReference type="PANTHER" id="PTHR13355:SF11">
    <property type="entry name" value="GLUCOSAMINE 6-PHOSPHATE N-ACETYLTRANSFERASE"/>
    <property type="match status" value="1"/>
</dbReference>
<dbReference type="InterPro" id="IPR000182">
    <property type="entry name" value="GNAT_dom"/>
</dbReference>
<dbReference type="Gene3D" id="3.40.630.30">
    <property type="match status" value="1"/>
</dbReference>
<evidence type="ECO:0000313" key="4">
    <source>
        <dbReference type="Proteomes" id="UP000037751"/>
    </source>
</evidence>
<keyword evidence="1 3" id="KW-0012">Acyltransferase</keyword>
<dbReference type="VEuPathDB" id="FungiDB:Malapachy_0287"/>
<dbReference type="Pfam" id="PF00583">
    <property type="entry name" value="Acetyltransf_1"/>
    <property type="match status" value="1"/>
</dbReference>
<gene>
    <name evidence="3" type="ORF">Malapachy_0287</name>
</gene>
<organism evidence="3 4">
    <name type="scientific">Malassezia pachydermatis</name>
    <dbReference type="NCBI Taxonomy" id="77020"/>
    <lineage>
        <taxon>Eukaryota</taxon>
        <taxon>Fungi</taxon>
        <taxon>Dikarya</taxon>
        <taxon>Basidiomycota</taxon>
        <taxon>Ustilaginomycotina</taxon>
        <taxon>Malasseziomycetes</taxon>
        <taxon>Malasseziales</taxon>
        <taxon>Malasseziaceae</taxon>
        <taxon>Malassezia</taxon>
    </lineage>
</organism>
<dbReference type="RefSeq" id="XP_017990063.1">
    <property type="nucleotide sequence ID" value="XM_018134812.1"/>
</dbReference>
<sequence length="178" mass="19324">MPFTPDSELDLAFSADLIPAELNEKVAAHQLHIRPLASTDYARGHIKVLGSLTTVADPGEAAWKERFEELARSKSSASKYFVVVIVSKETDELVATGTVFLEPKFLRSLASAAHIEDIAVDNLMQGKGLGKVLIATLTALSKQAGAYKTLLDCSNDNVAFYEKCGYEVKGVEMAKYNV</sequence>
<dbReference type="InterPro" id="IPR016181">
    <property type="entry name" value="Acyl_CoA_acyltransferase"/>
</dbReference>
<keyword evidence="4" id="KW-1185">Reference proteome</keyword>
<dbReference type="EC" id="2.3.1.4" evidence="1"/>
<reference evidence="3 4" key="1">
    <citation type="submission" date="2015-07" db="EMBL/GenBank/DDBJ databases">
        <title>Draft Genome Sequence of Malassezia furfur CBS1878 and Malassezia pachydermatis CBS1879.</title>
        <authorList>
            <person name="Triana S."/>
            <person name="Ohm R."/>
            <person name="Gonzalez A."/>
            <person name="DeCock H."/>
            <person name="Restrepo S."/>
            <person name="Celis A."/>
        </authorList>
    </citation>
    <scope>NUCLEOTIDE SEQUENCE [LARGE SCALE GENOMIC DNA]</scope>
    <source>
        <strain evidence="3 4">CBS 1879</strain>
    </source>
</reference>
<dbReference type="GeneID" id="28726687"/>
<comment type="pathway">
    <text evidence="1">Nucleotide-sugar biosynthesis; UDP-N-acetyl-alpha-D-glucosamine biosynthesis; N-acetyl-alpha-D-glucosamine 1-phosphate from alpha-D-glucosamine 6-phosphate (route I): step 1/2.</text>
</comment>
<feature type="domain" description="N-acetyltransferase" evidence="2">
    <location>
        <begin position="31"/>
        <end position="178"/>
    </location>
</feature>
<name>A0A0M8MRY7_9BASI</name>
<dbReference type="PANTHER" id="PTHR13355">
    <property type="entry name" value="GLUCOSAMINE 6-PHOSPHATE N-ACETYLTRANSFERASE"/>
    <property type="match status" value="1"/>
</dbReference>